<accession>R9L1Z1</accession>
<name>R9L1Z1_9ACTN</name>
<evidence type="ECO:0000259" key="3">
    <source>
        <dbReference type="Pfam" id="PF14478"/>
    </source>
</evidence>
<proteinExistence type="predicted"/>
<protein>
    <recommendedName>
        <fullName evidence="3">Transcobalamin-like C-terminal domain-containing protein</fullName>
    </recommendedName>
</protein>
<organism evidence="4 5">
    <name type="scientific">Adlercreutzia caecimuris B7</name>
    <dbReference type="NCBI Taxonomy" id="1235794"/>
    <lineage>
        <taxon>Bacteria</taxon>
        <taxon>Bacillati</taxon>
        <taxon>Actinomycetota</taxon>
        <taxon>Coriobacteriia</taxon>
        <taxon>Eggerthellales</taxon>
        <taxon>Eggerthellaceae</taxon>
        <taxon>Adlercreutzia</taxon>
    </lineage>
</organism>
<gene>
    <name evidence="4" type="ORF">C811_02223</name>
</gene>
<feature type="domain" description="Transcobalamin-like C-terminal" evidence="3">
    <location>
        <begin position="106"/>
        <end position="174"/>
    </location>
</feature>
<dbReference type="HOGENOM" id="CLU_1575165_0_0_11"/>
<dbReference type="EMBL" id="ASSY01000010">
    <property type="protein sequence ID" value="EOS49762.1"/>
    <property type="molecule type" value="Genomic_DNA"/>
</dbReference>
<evidence type="ECO:0000256" key="1">
    <source>
        <dbReference type="SAM" id="MobiDB-lite"/>
    </source>
</evidence>
<sequence length="176" mass="17573">MYQNVEKSLRKKFFASVLALALAAMLALAGCAGETAPADTAADADNAAAEQPATGDGAAAGADAKAGDAAGASDAAEAKVTVSVAMPEGAAASSESAEVSIPAEGTVYDALVATGWDVQAEDGDYGKYVTSINGIANGSEGEMSGWVFTVNSEQVTEGCDACKLADGDTVEWTFFV</sequence>
<comment type="caution">
    <text evidence="4">The sequence shown here is derived from an EMBL/GenBank/DDBJ whole genome shotgun (WGS) entry which is preliminary data.</text>
</comment>
<evidence type="ECO:0000313" key="4">
    <source>
        <dbReference type="EMBL" id="EOS49762.1"/>
    </source>
</evidence>
<feature type="region of interest" description="Disordered" evidence="1">
    <location>
        <begin position="42"/>
        <end position="63"/>
    </location>
</feature>
<evidence type="ECO:0000313" key="5">
    <source>
        <dbReference type="Proteomes" id="UP000014204"/>
    </source>
</evidence>
<dbReference type="InterPro" id="IPR027954">
    <property type="entry name" value="Transcobalamin-like_C"/>
</dbReference>
<dbReference type="Proteomes" id="UP000014204">
    <property type="component" value="Unassembled WGS sequence"/>
</dbReference>
<dbReference type="PROSITE" id="PS51257">
    <property type="entry name" value="PROKAR_LIPOPROTEIN"/>
    <property type="match status" value="1"/>
</dbReference>
<dbReference type="eggNOG" id="ENOG5030J5P">
    <property type="taxonomic scope" value="Bacteria"/>
</dbReference>
<keyword evidence="5" id="KW-1185">Reference proteome</keyword>
<dbReference type="GeneID" id="82192030"/>
<dbReference type="RefSeq" id="WP_016310399.1">
    <property type="nucleotide sequence ID" value="NZ_KE159646.1"/>
</dbReference>
<dbReference type="Gene3D" id="2.170.130.30">
    <property type="match status" value="1"/>
</dbReference>
<feature type="signal peptide" evidence="2">
    <location>
        <begin position="1"/>
        <end position="29"/>
    </location>
</feature>
<dbReference type="STRING" id="1235794.C811_02223"/>
<dbReference type="AlphaFoldDB" id="R9L1Z1"/>
<feature type="chain" id="PRO_5039579341" description="Transcobalamin-like C-terminal domain-containing protein" evidence="2">
    <location>
        <begin position="30"/>
        <end position="176"/>
    </location>
</feature>
<keyword evidence="2" id="KW-0732">Signal</keyword>
<reference evidence="4 5" key="1">
    <citation type="submission" date="2013-04" db="EMBL/GenBank/DDBJ databases">
        <title>The Genome Sequence of Enterorhabdus caecimuris B7.</title>
        <authorList>
            <consortium name="The Broad Institute Genomics Platform"/>
            <consortium name="The Broad Institute Genome Sequencing Center for Infectious Disease"/>
            <person name="Earl A."/>
            <person name="Xavier R."/>
            <person name="Elson C."/>
            <person name="Duck W."/>
            <person name="Walker B."/>
            <person name="Young S."/>
            <person name="Zeng Q."/>
            <person name="Gargeya S."/>
            <person name="Fitzgerald M."/>
            <person name="Haas B."/>
            <person name="Abouelleil A."/>
            <person name="Allen A.W."/>
            <person name="Alvarado L."/>
            <person name="Arachchi H.M."/>
            <person name="Berlin A.M."/>
            <person name="Chapman S.B."/>
            <person name="Gainer-Dewar J."/>
            <person name="Goldberg J."/>
            <person name="Griggs A."/>
            <person name="Gujja S."/>
            <person name="Hansen M."/>
            <person name="Howarth C."/>
            <person name="Imamovic A."/>
            <person name="Ireland A."/>
            <person name="Larimer J."/>
            <person name="McCowan C."/>
            <person name="Murphy C."/>
            <person name="Pearson M."/>
            <person name="Poon T.W."/>
            <person name="Priest M."/>
            <person name="Roberts A."/>
            <person name="Saif S."/>
            <person name="Shea T."/>
            <person name="Sisk P."/>
            <person name="Sykes S."/>
            <person name="Wortman J."/>
            <person name="Nusbaum C."/>
            <person name="Birren B."/>
        </authorList>
    </citation>
    <scope>NUCLEOTIDE SEQUENCE [LARGE SCALE GENOMIC DNA]</scope>
    <source>
        <strain evidence="4 5">B7</strain>
    </source>
</reference>
<evidence type="ECO:0000256" key="2">
    <source>
        <dbReference type="SAM" id="SignalP"/>
    </source>
</evidence>
<dbReference type="Pfam" id="PF14478">
    <property type="entry name" value="DUF4430"/>
    <property type="match status" value="1"/>
</dbReference>